<reference evidence="7" key="1">
    <citation type="submission" date="2019-08" db="EMBL/GenBank/DDBJ databases">
        <authorList>
            <person name="Kucharzyk K."/>
            <person name="Murdoch R.W."/>
            <person name="Higgins S."/>
            <person name="Loffler F."/>
        </authorList>
    </citation>
    <scope>NUCLEOTIDE SEQUENCE</scope>
</reference>
<dbReference type="SUPFAM" id="SSF51351">
    <property type="entry name" value="Triosephosphate isomerase (TIM)"/>
    <property type="match status" value="1"/>
</dbReference>
<dbReference type="InterPro" id="IPR022896">
    <property type="entry name" value="TrioseP_Isoase_bac/euk"/>
</dbReference>
<dbReference type="GO" id="GO:0005829">
    <property type="term" value="C:cytosol"/>
    <property type="evidence" value="ECO:0007669"/>
    <property type="project" value="TreeGrafter"/>
</dbReference>
<dbReference type="Pfam" id="PF00121">
    <property type="entry name" value="TIM"/>
    <property type="match status" value="1"/>
</dbReference>
<dbReference type="InterPro" id="IPR020861">
    <property type="entry name" value="Triosephosphate_isomerase_AS"/>
</dbReference>
<dbReference type="PANTHER" id="PTHR21139:SF42">
    <property type="entry name" value="TRIOSEPHOSPHATE ISOMERASE"/>
    <property type="match status" value="1"/>
</dbReference>
<evidence type="ECO:0000256" key="2">
    <source>
        <dbReference type="ARBA" id="ARBA00011940"/>
    </source>
</evidence>
<comment type="pathway">
    <text evidence="1">Carbohydrate degradation; glycolysis; D-glyceraldehyde 3-phosphate from glycerone phosphate: step 1/1.</text>
</comment>
<dbReference type="GO" id="GO:0019563">
    <property type="term" value="P:glycerol catabolic process"/>
    <property type="evidence" value="ECO:0007669"/>
    <property type="project" value="TreeGrafter"/>
</dbReference>
<dbReference type="NCBIfam" id="TIGR00419">
    <property type="entry name" value="tim"/>
    <property type="match status" value="1"/>
</dbReference>
<evidence type="ECO:0000256" key="1">
    <source>
        <dbReference type="ARBA" id="ARBA00004680"/>
    </source>
</evidence>
<dbReference type="Gene3D" id="3.20.20.70">
    <property type="entry name" value="Aldolase class I"/>
    <property type="match status" value="1"/>
</dbReference>
<gene>
    <name evidence="7" type="primary">tpiA_25</name>
    <name evidence="7" type="ORF">SDC9_138405</name>
</gene>
<proteinExistence type="inferred from homology"/>
<evidence type="ECO:0000256" key="3">
    <source>
        <dbReference type="ARBA" id="ARBA00022432"/>
    </source>
</evidence>
<organism evidence="7">
    <name type="scientific">bioreactor metagenome</name>
    <dbReference type="NCBI Taxonomy" id="1076179"/>
    <lineage>
        <taxon>unclassified sequences</taxon>
        <taxon>metagenomes</taxon>
        <taxon>ecological metagenomes</taxon>
    </lineage>
</organism>
<dbReference type="GO" id="GO:0046166">
    <property type="term" value="P:glyceraldehyde-3-phosphate biosynthetic process"/>
    <property type="evidence" value="ECO:0007669"/>
    <property type="project" value="TreeGrafter"/>
</dbReference>
<name>A0A645DPM6_9ZZZZ</name>
<dbReference type="EMBL" id="VSSQ01038364">
    <property type="protein sequence ID" value="MPM91277.1"/>
    <property type="molecule type" value="Genomic_DNA"/>
</dbReference>
<keyword evidence="5" id="KW-0324">Glycolysis</keyword>
<dbReference type="AlphaFoldDB" id="A0A645DPM6"/>
<comment type="caution">
    <text evidence="7">The sequence shown here is derived from an EMBL/GenBank/DDBJ whole genome shotgun (WGS) entry which is preliminary data.</text>
</comment>
<evidence type="ECO:0000313" key="7">
    <source>
        <dbReference type="EMBL" id="MPM91277.1"/>
    </source>
</evidence>
<dbReference type="GO" id="GO:0006096">
    <property type="term" value="P:glycolytic process"/>
    <property type="evidence" value="ECO:0007669"/>
    <property type="project" value="UniProtKB-KW"/>
</dbReference>
<dbReference type="InterPro" id="IPR000652">
    <property type="entry name" value="Triosephosphate_isomerase"/>
</dbReference>
<keyword evidence="3" id="KW-0312">Gluconeogenesis</keyword>
<protein>
    <recommendedName>
        <fullName evidence="2">triose-phosphate isomerase</fullName>
        <ecNumber evidence="2">5.3.1.1</ecNumber>
    </recommendedName>
</protein>
<dbReference type="EC" id="5.3.1.1" evidence="2"/>
<evidence type="ECO:0000256" key="5">
    <source>
        <dbReference type="ARBA" id="ARBA00023152"/>
    </source>
</evidence>
<dbReference type="PROSITE" id="PS51440">
    <property type="entry name" value="TIM_2"/>
    <property type="match status" value="1"/>
</dbReference>
<dbReference type="InterPro" id="IPR035990">
    <property type="entry name" value="TIM_sf"/>
</dbReference>
<keyword evidence="4" id="KW-0963">Cytoplasm</keyword>
<dbReference type="InterPro" id="IPR013785">
    <property type="entry name" value="Aldolase_TIM"/>
</dbReference>
<sequence length="248" mass="27102">MRKPIIAGNWKMHKTINEAVALVEELKPLVEGAQCDVVVCPTFLSLPAVIEVCKNTNIMVGAQNMHFETEGAFTGEVSPKMLKELGVKFVIIGHSERRQYFNETDSTINMKLKAAINHELIPILCVGELLQEREAGITEEVLAKQVKLDLAGISSEDVKNMVIAYEPIWAIGTGKTATAEDANETIGFIRGVVEKIYGKEVADSVRIQYGGSVKPSTIKEQMEKEHIDGGLIGGASLKAQDFSAIVNY</sequence>
<dbReference type="FunFam" id="3.20.20.70:FF:000016">
    <property type="entry name" value="Triosephosphate isomerase"/>
    <property type="match status" value="1"/>
</dbReference>
<dbReference type="PROSITE" id="PS00171">
    <property type="entry name" value="TIM_1"/>
    <property type="match status" value="1"/>
</dbReference>
<keyword evidence="6 7" id="KW-0413">Isomerase</keyword>
<evidence type="ECO:0000256" key="4">
    <source>
        <dbReference type="ARBA" id="ARBA00022490"/>
    </source>
</evidence>
<dbReference type="PANTHER" id="PTHR21139">
    <property type="entry name" value="TRIOSEPHOSPHATE ISOMERASE"/>
    <property type="match status" value="1"/>
</dbReference>
<dbReference type="HAMAP" id="MF_00147_B">
    <property type="entry name" value="TIM_B"/>
    <property type="match status" value="1"/>
</dbReference>
<dbReference type="GO" id="GO:0006094">
    <property type="term" value="P:gluconeogenesis"/>
    <property type="evidence" value="ECO:0007669"/>
    <property type="project" value="UniProtKB-KW"/>
</dbReference>
<dbReference type="GO" id="GO:0004807">
    <property type="term" value="F:triose-phosphate isomerase activity"/>
    <property type="evidence" value="ECO:0007669"/>
    <property type="project" value="UniProtKB-EC"/>
</dbReference>
<dbReference type="CDD" id="cd00311">
    <property type="entry name" value="TIM"/>
    <property type="match status" value="1"/>
</dbReference>
<evidence type="ECO:0000256" key="6">
    <source>
        <dbReference type="ARBA" id="ARBA00023235"/>
    </source>
</evidence>
<accession>A0A645DPM6</accession>